<organism evidence="1 2">
    <name type="scientific">Haemaphysalis longicornis</name>
    <name type="common">Bush tick</name>
    <dbReference type="NCBI Taxonomy" id="44386"/>
    <lineage>
        <taxon>Eukaryota</taxon>
        <taxon>Metazoa</taxon>
        <taxon>Ecdysozoa</taxon>
        <taxon>Arthropoda</taxon>
        <taxon>Chelicerata</taxon>
        <taxon>Arachnida</taxon>
        <taxon>Acari</taxon>
        <taxon>Parasitiformes</taxon>
        <taxon>Ixodida</taxon>
        <taxon>Ixodoidea</taxon>
        <taxon>Ixodidae</taxon>
        <taxon>Haemaphysalinae</taxon>
        <taxon>Haemaphysalis</taxon>
    </lineage>
</organism>
<dbReference type="EMBL" id="JABSTR010000005">
    <property type="protein sequence ID" value="KAH9371450.1"/>
    <property type="molecule type" value="Genomic_DNA"/>
</dbReference>
<gene>
    <name evidence="1" type="ORF">HPB48_020731</name>
</gene>
<evidence type="ECO:0000313" key="1">
    <source>
        <dbReference type="EMBL" id="KAH9371450.1"/>
    </source>
</evidence>
<keyword evidence="2" id="KW-1185">Reference proteome</keyword>
<evidence type="ECO:0000313" key="2">
    <source>
        <dbReference type="Proteomes" id="UP000821853"/>
    </source>
</evidence>
<dbReference type="VEuPathDB" id="VectorBase:HLOH_060617"/>
<name>A0A9J6G7N0_HAELO</name>
<protein>
    <submittedName>
        <fullName evidence="1">Uncharacterized protein</fullName>
    </submittedName>
</protein>
<proteinExistence type="predicted"/>
<dbReference type="AlphaFoldDB" id="A0A9J6G7N0"/>
<accession>A0A9J6G7N0</accession>
<comment type="caution">
    <text evidence="1">The sequence shown here is derived from an EMBL/GenBank/DDBJ whole genome shotgun (WGS) entry which is preliminary data.</text>
</comment>
<reference evidence="1 2" key="1">
    <citation type="journal article" date="2020" name="Cell">
        <title>Large-Scale Comparative Analyses of Tick Genomes Elucidate Their Genetic Diversity and Vector Capacities.</title>
        <authorList>
            <consortium name="Tick Genome and Microbiome Consortium (TIGMIC)"/>
            <person name="Jia N."/>
            <person name="Wang J."/>
            <person name="Shi W."/>
            <person name="Du L."/>
            <person name="Sun Y."/>
            <person name="Zhan W."/>
            <person name="Jiang J.F."/>
            <person name="Wang Q."/>
            <person name="Zhang B."/>
            <person name="Ji P."/>
            <person name="Bell-Sakyi L."/>
            <person name="Cui X.M."/>
            <person name="Yuan T.T."/>
            <person name="Jiang B.G."/>
            <person name="Yang W.F."/>
            <person name="Lam T.T."/>
            <person name="Chang Q.C."/>
            <person name="Ding S.J."/>
            <person name="Wang X.J."/>
            <person name="Zhu J.G."/>
            <person name="Ruan X.D."/>
            <person name="Zhao L."/>
            <person name="Wei J.T."/>
            <person name="Ye R.Z."/>
            <person name="Que T.C."/>
            <person name="Du C.H."/>
            <person name="Zhou Y.H."/>
            <person name="Cheng J.X."/>
            <person name="Dai P.F."/>
            <person name="Guo W.B."/>
            <person name="Han X.H."/>
            <person name="Huang E.J."/>
            <person name="Li L.F."/>
            <person name="Wei W."/>
            <person name="Gao Y.C."/>
            <person name="Liu J.Z."/>
            <person name="Shao H.Z."/>
            <person name="Wang X."/>
            <person name="Wang C.C."/>
            <person name="Yang T.C."/>
            <person name="Huo Q.B."/>
            <person name="Li W."/>
            <person name="Chen H.Y."/>
            <person name="Chen S.E."/>
            <person name="Zhou L.G."/>
            <person name="Ni X.B."/>
            <person name="Tian J.H."/>
            <person name="Sheng Y."/>
            <person name="Liu T."/>
            <person name="Pan Y.S."/>
            <person name="Xia L.Y."/>
            <person name="Li J."/>
            <person name="Zhao F."/>
            <person name="Cao W.C."/>
        </authorList>
    </citation>
    <scope>NUCLEOTIDE SEQUENCE [LARGE SCALE GENOMIC DNA]</scope>
    <source>
        <strain evidence="1">HaeL-2018</strain>
    </source>
</reference>
<dbReference type="OrthoDB" id="6435757at2759"/>
<dbReference type="Proteomes" id="UP000821853">
    <property type="component" value="Chromosome 3"/>
</dbReference>
<sequence length="90" mass="9735">MGDGKLQCLGSLAHLKDKFGQGHTITVQTYPDRKQDVFYLREVASAVTYLFKEAELVHTYQVSTPPGGEGTHGAGCWPPKAACGSFLSYA</sequence>